<dbReference type="RefSeq" id="WP_378251107.1">
    <property type="nucleotide sequence ID" value="NZ_JBHSKF010000022.1"/>
</dbReference>
<dbReference type="CDD" id="cd05829">
    <property type="entry name" value="Sortase_F"/>
    <property type="match status" value="1"/>
</dbReference>
<keyword evidence="4" id="KW-1185">Reference proteome</keyword>
<dbReference type="Gene3D" id="2.40.260.10">
    <property type="entry name" value="Sortase"/>
    <property type="match status" value="1"/>
</dbReference>
<dbReference type="PROSITE" id="PS51257">
    <property type="entry name" value="PROKAR_LIPOPROTEIN"/>
    <property type="match status" value="1"/>
</dbReference>
<sequence length="184" mass="19760">MRPLLALLCLLGLVACSAAPADTPAPSPVAATPQAPVTPLWVDVPSIDARSTLVQLGLNADRTVEVPPVDKPMQAGWYRNSPAPGENGPAIVLGHVDGNDQQGIFWRLREVKSGDRVEIGRADGSVVAFEVYKVEQLPKASFPTDEVYGDTERPEIRLITCGGEFDHAENSYLDNILVYGKLAT</sequence>
<feature type="signal peptide" evidence="2">
    <location>
        <begin position="1"/>
        <end position="21"/>
    </location>
</feature>
<gene>
    <name evidence="3" type="ORF">ACFPM7_29450</name>
</gene>
<accession>A0ABW0EYF5</accession>
<dbReference type="InterPro" id="IPR005754">
    <property type="entry name" value="Sortase"/>
</dbReference>
<comment type="caution">
    <text evidence="3">The sequence shown here is derived from an EMBL/GenBank/DDBJ whole genome shotgun (WGS) entry which is preliminary data.</text>
</comment>
<evidence type="ECO:0000256" key="2">
    <source>
        <dbReference type="SAM" id="SignalP"/>
    </source>
</evidence>
<proteinExistence type="predicted"/>
<dbReference type="NCBIfam" id="NF033748">
    <property type="entry name" value="class_F_sortase"/>
    <property type="match status" value="1"/>
</dbReference>
<protein>
    <submittedName>
        <fullName evidence="3">Class F sortase</fullName>
    </submittedName>
</protein>
<dbReference type="EMBL" id="JBHSKF010000022">
    <property type="protein sequence ID" value="MFC5291196.1"/>
    <property type="molecule type" value="Genomic_DNA"/>
</dbReference>
<dbReference type="Proteomes" id="UP001596157">
    <property type="component" value="Unassembled WGS sequence"/>
</dbReference>
<evidence type="ECO:0000313" key="4">
    <source>
        <dbReference type="Proteomes" id="UP001596157"/>
    </source>
</evidence>
<keyword evidence="1" id="KW-0378">Hydrolase</keyword>
<feature type="chain" id="PRO_5047461104" evidence="2">
    <location>
        <begin position="22"/>
        <end position="184"/>
    </location>
</feature>
<dbReference type="InterPro" id="IPR042001">
    <property type="entry name" value="Sortase_F"/>
</dbReference>
<evidence type="ECO:0000313" key="3">
    <source>
        <dbReference type="EMBL" id="MFC5291196.1"/>
    </source>
</evidence>
<dbReference type="InterPro" id="IPR023365">
    <property type="entry name" value="Sortase_dom-sf"/>
</dbReference>
<name>A0ABW0EYF5_9PSEU</name>
<dbReference type="SUPFAM" id="SSF63817">
    <property type="entry name" value="Sortase"/>
    <property type="match status" value="1"/>
</dbReference>
<keyword evidence="2" id="KW-0732">Signal</keyword>
<organism evidence="3 4">
    <name type="scientific">Actinokineospora guangxiensis</name>
    <dbReference type="NCBI Taxonomy" id="1490288"/>
    <lineage>
        <taxon>Bacteria</taxon>
        <taxon>Bacillati</taxon>
        <taxon>Actinomycetota</taxon>
        <taxon>Actinomycetes</taxon>
        <taxon>Pseudonocardiales</taxon>
        <taxon>Pseudonocardiaceae</taxon>
        <taxon>Actinokineospora</taxon>
    </lineage>
</organism>
<dbReference type="Pfam" id="PF04203">
    <property type="entry name" value="Sortase"/>
    <property type="match status" value="1"/>
</dbReference>
<evidence type="ECO:0000256" key="1">
    <source>
        <dbReference type="ARBA" id="ARBA00022801"/>
    </source>
</evidence>
<reference evidence="4" key="1">
    <citation type="journal article" date="2019" name="Int. J. Syst. Evol. Microbiol.">
        <title>The Global Catalogue of Microorganisms (GCM) 10K type strain sequencing project: providing services to taxonomists for standard genome sequencing and annotation.</title>
        <authorList>
            <consortium name="The Broad Institute Genomics Platform"/>
            <consortium name="The Broad Institute Genome Sequencing Center for Infectious Disease"/>
            <person name="Wu L."/>
            <person name="Ma J."/>
        </authorList>
    </citation>
    <scope>NUCLEOTIDE SEQUENCE [LARGE SCALE GENOMIC DNA]</scope>
    <source>
        <strain evidence="4">CCUG 59778</strain>
    </source>
</reference>